<reference evidence="1" key="1">
    <citation type="submission" date="2018-04" db="EMBL/GenBank/DDBJ databases">
        <title>Transcriptome of Schizaphis graminum biotype I.</title>
        <authorList>
            <person name="Scully E.D."/>
            <person name="Geib S.M."/>
            <person name="Palmer N.A."/>
            <person name="Koch K."/>
            <person name="Bradshaw J."/>
            <person name="Heng-Moss T."/>
            <person name="Sarath G."/>
        </authorList>
    </citation>
    <scope>NUCLEOTIDE SEQUENCE</scope>
</reference>
<dbReference type="AlphaFoldDB" id="A0A2S2NS10"/>
<organism evidence="1">
    <name type="scientific">Schizaphis graminum</name>
    <name type="common">Green bug aphid</name>
    <dbReference type="NCBI Taxonomy" id="13262"/>
    <lineage>
        <taxon>Eukaryota</taxon>
        <taxon>Metazoa</taxon>
        <taxon>Ecdysozoa</taxon>
        <taxon>Arthropoda</taxon>
        <taxon>Hexapoda</taxon>
        <taxon>Insecta</taxon>
        <taxon>Pterygota</taxon>
        <taxon>Neoptera</taxon>
        <taxon>Paraneoptera</taxon>
        <taxon>Hemiptera</taxon>
        <taxon>Sternorrhyncha</taxon>
        <taxon>Aphidomorpha</taxon>
        <taxon>Aphidoidea</taxon>
        <taxon>Aphididae</taxon>
        <taxon>Aphidini</taxon>
        <taxon>Schizaphis</taxon>
    </lineage>
</organism>
<gene>
    <name evidence="1" type="ORF">g.51670</name>
</gene>
<name>A0A2S2NS10_SCHGA</name>
<accession>A0A2S2NS10</accession>
<sequence>MEIRFNLVILTIVSIVVVVSSVNAMRGILKIYWSINQSMSVKLGAKHTSGKIHFSIISYIDTAEKSITDAFVKVSNMINENDLNIKHNIVKTTQPKIINVWKNDSTR</sequence>
<protein>
    <submittedName>
        <fullName evidence="1">Uncharacterized protein</fullName>
    </submittedName>
</protein>
<dbReference type="EMBL" id="GGMR01007361">
    <property type="protein sequence ID" value="MBY19980.1"/>
    <property type="molecule type" value="Transcribed_RNA"/>
</dbReference>
<proteinExistence type="predicted"/>
<evidence type="ECO:0000313" key="1">
    <source>
        <dbReference type="EMBL" id="MBY19980.1"/>
    </source>
</evidence>